<gene>
    <name evidence="12" type="primary">PDK1</name>
    <name evidence="12" type="ORF">Esi_0029_0088</name>
</gene>
<dbReference type="InterPro" id="IPR017441">
    <property type="entry name" value="Protein_kinase_ATP_BS"/>
</dbReference>
<dbReference type="eggNOG" id="KOG2085">
    <property type="taxonomic scope" value="Eukaryota"/>
</dbReference>
<keyword evidence="2" id="KW-0723">Serine/threonine-protein kinase</keyword>
<dbReference type="InterPro" id="IPR000719">
    <property type="entry name" value="Prot_kinase_dom"/>
</dbReference>
<feature type="compositionally biased region" description="Basic and acidic residues" evidence="10">
    <location>
        <begin position="476"/>
        <end position="487"/>
    </location>
</feature>
<dbReference type="AlphaFoldDB" id="D7FVC6"/>
<evidence type="ECO:0000256" key="9">
    <source>
        <dbReference type="PROSITE-ProRule" id="PRU10141"/>
    </source>
</evidence>
<feature type="domain" description="Protein kinase" evidence="11">
    <location>
        <begin position="599"/>
        <end position="932"/>
    </location>
</feature>
<comment type="catalytic activity">
    <reaction evidence="8">
        <text>L-seryl-[protein] + ATP = O-phospho-L-seryl-[protein] + ADP + H(+)</text>
        <dbReference type="Rhea" id="RHEA:17989"/>
        <dbReference type="Rhea" id="RHEA-COMP:9863"/>
        <dbReference type="Rhea" id="RHEA-COMP:11604"/>
        <dbReference type="ChEBI" id="CHEBI:15378"/>
        <dbReference type="ChEBI" id="CHEBI:29999"/>
        <dbReference type="ChEBI" id="CHEBI:30616"/>
        <dbReference type="ChEBI" id="CHEBI:83421"/>
        <dbReference type="ChEBI" id="CHEBI:456216"/>
        <dbReference type="EC" id="2.7.11.1"/>
    </reaction>
</comment>
<evidence type="ECO:0000256" key="5">
    <source>
        <dbReference type="ARBA" id="ARBA00022777"/>
    </source>
</evidence>
<dbReference type="InParanoid" id="D7FVC6"/>
<dbReference type="InterPro" id="IPR002554">
    <property type="entry name" value="PP2A_B56"/>
</dbReference>
<dbReference type="GO" id="GO:0019888">
    <property type="term" value="F:protein phosphatase regulator activity"/>
    <property type="evidence" value="ECO:0007669"/>
    <property type="project" value="InterPro"/>
</dbReference>
<feature type="compositionally biased region" description="Acidic residues" evidence="10">
    <location>
        <begin position="800"/>
        <end position="811"/>
    </location>
</feature>
<protein>
    <recommendedName>
        <fullName evidence="1">non-specific serine/threonine protein kinase</fullName>
        <ecNumber evidence="1">2.7.11.1</ecNumber>
    </recommendedName>
</protein>
<evidence type="ECO:0000259" key="11">
    <source>
        <dbReference type="PROSITE" id="PS50011"/>
    </source>
</evidence>
<dbReference type="GO" id="GO:0004674">
    <property type="term" value="F:protein serine/threonine kinase activity"/>
    <property type="evidence" value="ECO:0007669"/>
    <property type="project" value="UniProtKB-KW"/>
</dbReference>
<keyword evidence="6 9" id="KW-0067">ATP-binding</keyword>
<dbReference type="PROSITE" id="PS50011">
    <property type="entry name" value="PROTEIN_KINASE_DOM"/>
    <property type="match status" value="1"/>
</dbReference>
<dbReference type="Gene3D" id="1.25.10.10">
    <property type="entry name" value="Leucine-rich Repeat Variant"/>
    <property type="match status" value="1"/>
</dbReference>
<proteinExistence type="predicted"/>
<dbReference type="STRING" id="2880.D7FVC6"/>
<evidence type="ECO:0000256" key="4">
    <source>
        <dbReference type="ARBA" id="ARBA00022741"/>
    </source>
</evidence>
<dbReference type="GO" id="GO:0000159">
    <property type="term" value="C:protein phosphatase type 2A complex"/>
    <property type="evidence" value="ECO:0007669"/>
    <property type="project" value="InterPro"/>
</dbReference>
<dbReference type="SUPFAM" id="SSF56112">
    <property type="entry name" value="Protein kinase-like (PK-like)"/>
    <property type="match status" value="1"/>
</dbReference>
<name>D7FVC6_ECTSI</name>
<evidence type="ECO:0000256" key="7">
    <source>
        <dbReference type="ARBA" id="ARBA00047899"/>
    </source>
</evidence>
<reference evidence="12 13" key="1">
    <citation type="journal article" date="2010" name="Nature">
        <title>The Ectocarpus genome and the independent evolution of multicellularity in brown algae.</title>
        <authorList>
            <person name="Cock J.M."/>
            <person name="Sterck L."/>
            <person name="Rouze P."/>
            <person name="Scornet D."/>
            <person name="Allen A.E."/>
            <person name="Amoutzias G."/>
            <person name="Anthouard V."/>
            <person name="Artiguenave F."/>
            <person name="Aury J.M."/>
            <person name="Badger J.H."/>
            <person name="Beszteri B."/>
            <person name="Billiau K."/>
            <person name="Bonnet E."/>
            <person name="Bothwell J.H."/>
            <person name="Bowler C."/>
            <person name="Boyen C."/>
            <person name="Brownlee C."/>
            <person name="Carrano C.J."/>
            <person name="Charrier B."/>
            <person name="Cho G.Y."/>
            <person name="Coelho S.M."/>
            <person name="Collen J."/>
            <person name="Corre E."/>
            <person name="Da Silva C."/>
            <person name="Delage L."/>
            <person name="Delaroque N."/>
            <person name="Dittami S.M."/>
            <person name="Doulbeau S."/>
            <person name="Elias M."/>
            <person name="Farnham G."/>
            <person name="Gachon C.M."/>
            <person name="Gschloessl B."/>
            <person name="Heesch S."/>
            <person name="Jabbari K."/>
            <person name="Jubin C."/>
            <person name="Kawai H."/>
            <person name="Kimura K."/>
            <person name="Kloareg B."/>
            <person name="Kupper F.C."/>
            <person name="Lang D."/>
            <person name="Le Bail A."/>
            <person name="Leblanc C."/>
            <person name="Lerouge P."/>
            <person name="Lohr M."/>
            <person name="Lopez P.J."/>
            <person name="Martens C."/>
            <person name="Maumus F."/>
            <person name="Michel G."/>
            <person name="Miranda-Saavedra D."/>
            <person name="Morales J."/>
            <person name="Moreau H."/>
            <person name="Motomura T."/>
            <person name="Nagasato C."/>
            <person name="Napoli C.A."/>
            <person name="Nelson D.R."/>
            <person name="Nyvall-Collen P."/>
            <person name="Peters A.F."/>
            <person name="Pommier C."/>
            <person name="Potin P."/>
            <person name="Poulain J."/>
            <person name="Quesneville H."/>
            <person name="Read B."/>
            <person name="Rensing S.A."/>
            <person name="Ritter A."/>
            <person name="Rousvoal S."/>
            <person name="Samanta M."/>
            <person name="Samson G."/>
            <person name="Schroeder D.C."/>
            <person name="Segurens B."/>
            <person name="Strittmatter M."/>
            <person name="Tonon T."/>
            <person name="Tregear J.W."/>
            <person name="Valentin K."/>
            <person name="von Dassow P."/>
            <person name="Yamagishi T."/>
            <person name="Van de Peer Y."/>
            <person name="Wincker P."/>
        </authorList>
    </citation>
    <scope>NUCLEOTIDE SEQUENCE [LARGE SCALE GENOMIC DNA]</scope>
    <source>
        <strain evidence="13">Ec32 / CCAP1310/4</strain>
    </source>
</reference>
<dbReference type="PANTHER" id="PTHR24356:SF163">
    <property type="entry name" value="3-PHOSPHOINOSITIDE-DEPENDENT PROTEIN KINASE 1-RELATED"/>
    <property type="match status" value="1"/>
</dbReference>
<evidence type="ECO:0000256" key="10">
    <source>
        <dbReference type="SAM" id="MobiDB-lite"/>
    </source>
</evidence>
<comment type="catalytic activity">
    <reaction evidence="7">
        <text>L-threonyl-[protein] + ATP = O-phospho-L-threonyl-[protein] + ADP + H(+)</text>
        <dbReference type="Rhea" id="RHEA:46608"/>
        <dbReference type="Rhea" id="RHEA-COMP:11060"/>
        <dbReference type="Rhea" id="RHEA-COMP:11605"/>
        <dbReference type="ChEBI" id="CHEBI:15378"/>
        <dbReference type="ChEBI" id="CHEBI:30013"/>
        <dbReference type="ChEBI" id="CHEBI:30616"/>
        <dbReference type="ChEBI" id="CHEBI:61977"/>
        <dbReference type="ChEBI" id="CHEBI:456216"/>
        <dbReference type="EC" id="2.7.11.1"/>
    </reaction>
</comment>
<evidence type="ECO:0000256" key="6">
    <source>
        <dbReference type="ARBA" id="ARBA00022840"/>
    </source>
</evidence>
<dbReference type="InterPro" id="IPR011009">
    <property type="entry name" value="Kinase-like_dom_sf"/>
</dbReference>
<dbReference type="Proteomes" id="UP000002630">
    <property type="component" value="Linkage Group LG17"/>
</dbReference>
<dbReference type="InterPro" id="IPR050236">
    <property type="entry name" value="Ser_Thr_kinase_AGC"/>
</dbReference>
<feature type="compositionally biased region" description="Polar residues" evidence="10">
    <location>
        <begin position="494"/>
        <end position="518"/>
    </location>
</feature>
<dbReference type="EMBL" id="FN648475">
    <property type="protein sequence ID" value="CBJ26298.1"/>
    <property type="molecule type" value="Genomic_DNA"/>
</dbReference>
<feature type="binding site" evidence="9">
    <location>
        <position position="634"/>
    </location>
    <ligand>
        <name>ATP</name>
        <dbReference type="ChEBI" id="CHEBI:30616"/>
    </ligand>
</feature>
<sequence>MSVEDEGNELLSLLQNCEIGMSWQQRSEACRALLRLIESQRVRDVDKLPRKIYTFILNSLRLGWEQPGEKYAQACWMGLVALPEFEETVAGDCIDDGFLEELCARFQAGVPDERAFLRDTLHWAYASFPQKRRFLRRKIGALLAYFVRTPSGKFHIAEVLQCLRLIIKGFPSLSKVHRSLLTEVLLPLHEPNQMAVWSIQQPLIESYHEDLVGCLVSFLELQPDMVEIVFQAIATAWPQGFNSNTPKEVLLLHEVGTLVRFVSPEASSAVLDIIMPKILACLRVENSRVVERALYLFKDEHLLDVLAANTSTTFLPLLSALLRGGEPFWNPTVNKMTARVLESLEDKDSTAFAAACESLWGQEPRRVSDAEKNATPTPRREVPSRPQSSGSGLLPPTTLKGAMGSWRPSVSGTGRGSDTRTPPAAVTGVAPWAFKSPKPPTRLGGIDRLQTTADGVQRIKPPVQSLKRLRLGVPEGEGHSREGDGSRHGAPQFAQASADPNSASQRTNGSSSATSASLECQGGAKAQIKRVPPVANSGGEDPVDAAAAVKQQGPGLRRVREFILKITPNTTEESSGPSWQELQLEPTPTLLPELRFHDLVFGHELGSGSFSVVKYARHITKGRSRSQWPEFAVKIISTTKIQVELNYEKSVTNEIACLRMFSHPGIARLVSAFRWRDGAYLVLEYASRGDLHSHIKEHGSLSEASARFVVGEVVAALCSIHDNGFVFGDLKPENILITESGHIKVADFGACRPVSEAAKSSLNSSRDALRTLRDGDWRVKAGLPPNPLYTIGFGRKDGDTDSDSDVAEQDGEGASAGEEGESRAEGTAAYMPPEVARGSSPGFGADAWALGCVTFLCLSGRPPIFAETDEKIMARIVRFSSGDAGGSAGGGSDHPVLPPAVSESPRLFVRALMEPDPKIRLGVEHAAKHEFLAKGGTDVFLLHRQKPVELAQGAVAPNPHAAWSRRQNSMIWAPMPQEYRFDAVPKELAIIVETEVERGGAFGRQFSGIREPPLPVLEREIREM</sequence>
<dbReference type="Pfam" id="PF00069">
    <property type="entry name" value="Pkinase"/>
    <property type="match status" value="2"/>
</dbReference>
<keyword evidence="4 9" id="KW-0547">Nucleotide-binding</keyword>
<evidence type="ECO:0000256" key="3">
    <source>
        <dbReference type="ARBA" id="ARBA00022679"/>
    </source>
</evidence>
<dbReference type="PANTHER" id="PTHR24356">
    <property type="entry name" value="SERINE/THREONINE-PROTEIN KINASE"/>
    <property type="match status" value="1"/>
</dbReference>
<evidence type="ECO:0000256" key="1">
    <source>
        <dbReference type="ARBA" id="ARBA00012513"/>
    </source>
</evidence>
<accession>D7FVC6</accession>
<feature type="compositionally biased region" description="Basic and acidic residues" evidence="10">
    <location>
        <begin position="363"/>
        <end position="383"/>
    </location>
</feature>
<dbReference type="PROSITE" id="PS00107">
    <property type="entry name" value="PROTEIN_KINASE_ATP"/>
    <property type="match status" value="1"/>
</dbReference>
<evidence type="ECO:0000313" key="13">
    <source>
        <dbReference type="Proteomes" id="UP000002630"/>
    </source>
</evidence>
<dbReference type="GO" id="GO:0005524">
    <property type="term" value="F:ATP binding"/>
    <property type="evidence" value="ECO:0007669"/>
    <property type="project" value="UniProtKB-UniRule"/>
</dbReference>
<dbReference type="Pfam" id="PF01603">
    <property type="entry name" value="B56"/>
    <property type="match status" value="1"/>
</dbReference>
<feature type="region of interest" description="Disordered" evidence="10">
    <location>
        <begin position="790"/>
        <end position="826"/>
    </location>
</feature>
<dbReference type="EC" id="2.7.11.1" evidence="1"/>
<keyword evidence="13" id="KW-1185">Reference proteome</keyword>
<keyword evidence="5 12" id="KW-0418">Kinase</keyword>
<dbReference type="InterPro" id="IPR011989">
    <property type="entry name" value="ARM-like"/>
</dbReference>
<evidence type="ECO:0000256" key="8">
    <source>
        <dbReference type="ARBA" id="ARBA00048679"/>
    </source>
</evidence>
<dbReference type="EMBL" id="FN649742">
    <property type="protein sequence ID" value="CBJ26298.1"/>
    <property type="molecule type" value="Genomic_DNA"/>
</dbReference>
<dbReference type="SMART" id="SM00220">
    <property type="entry name" value="S_TKc"/>
    <property type="match status" value="1"/>
</dbReference>
<dbReference type="OrthoDB" id="347657at2759"/>
<evidence type="ECO:0000256" key="2">
    <source>
        <dbReference type="ARBA" id="ARBA00022527"/>
    </source>
</evidence>
<organism evidence="12 13">
    <name type="scientific">Ectocarpus siliculosus</name>
    <name type="common">Brown alga</name>
    <name type="synonym">Conferva siliculosa</name>
    <dbReference type="NCBI Taxonomy" id="2880"/>
    <lineage>
        <taxon>Eukaryota</taxon>
        <taxon>Sar</taxon>
        <taxon>Stramenopiles</taxon>
        <taxon>Ochrophyta</taxon>
        <taxon>PX clade</taxon>
        <taxon>Phaeophyceae</taxon>
        <taxon>Ectocarpales</taxon>
        <taxon>Ectocarpaceae</taxon>
        <taxon>Ectocarpus</taxon>
    </lineage>
</organism>
<dbReference type="SUPFAM" id="SSF48371">
    <property type="entry name" value="ARM repeat"/>
    <property type="match status" value="1"/>
</dbReference>
<feature type="region of interest" description="Disordered" evidence="10">
    <location>
        <begin position="363"/>
        <end position="525"/>
    </location>
</feature>
<evidence type="ECO:0000313" key="12">
    <source>
        <dbReference type="EMBL" id="CBJ26298.1"/>
    </source>
</evidence>
<dbReference type="Gene3D" id="1.10.510.10">
    <property type="entry name" value="Transferase(Phosphotransferase) domain 1"/>
    <property type="match status" value="2"/>
</dbReference>
<dbReference type="InterPro" id="IPR016024">
    <property type="entry name" value="ARM-type_fold"/>
</dbReference>
<dbReference type="eggNOG" id="KOG0592">
    <property type="taxonomic scope" value="Eukaryota"/>
</dbReference>
<keyword evidence="3" id="KW-0808">Transferase</keyword>
<dbReference type="GO" id="GO:0035556">
    <property type="term" value="P:intracellular signal transduction"/>
    <property type="evidence" value="ECO:0007669"/>
    <property type="project" value="TreeGrafter"/>
</dbReference>